<organism evidence="1 2">
    <name type="scientific">Phormidium tenue NIES-30</name>
    <dbReference type="NCBI Taxonomy" id="549789"/>
    <lineage>
        <taxon>Bacteria</taxon>
        <taxon>Bacillati</taxon>
        <taxon>Cyanobacteriota</taxon>
        <taxon>Cyanophyceae</taxon>
        <taxon>Oscillatoriophycideae</taxon>
        <taxon>Oscillatoriales</taxon>
        <taxon>Oscillatoriaceae</taxon>
        <taxon>Phormidium</taxon>
    </lineage>
</organism>
<proteinExistence type="predicted"/>
<dbReference type="EMBL" id="MRCG01000002">
    <property type="protein sequence ID" value="OKH50256.1"/>
    <property type="molecule type" value="Genomic_DNA"/>
</dbReference>
<keyword evidence="2" id="KW-1185">Reference proteome</keyword>
<evidence type="ECO:0000313" key="1">
    <source>
        <dbReference type="EMBL" id="OKH50256.1"/>
    </source>
</evidence>
<dbReference type="Proteomes" id="UP000185557">
    <property type="component" value="Unassembled WGS sequence"/>
</dbReference>
<dbReference type="AlphaFoldDB" id="A0A1U7J9S7"/>
<accession>A0A1U7J9S7</accession>
<reference evidence="1 2" key="1">
    <citation type="submission" date="2016-11" db="EMBL/GenBank/DDBJ databases">
        <title>Draft Genome Sequences of Nine Cyanobacterial Strains from Diverse Habitats.</title>
        <authorList>
            <person name="Zhu T."/>
            <person name="Hou S."/>
            <person name="Lu X."/>
            <person name="Hess W.R."/>
        </authorList>
    </citation>
    <scope>NUCLEOTIDE SEQUENCE [LARGE SCALE GENOMIC DNA]</scope>
    <source>
        <strain evidence="1 2">NIES-30</strain>
    </source>
</reference>
<comment type="caution">
    <text evidence="1">The sequence shown here is derived from an EMBL/GenBank/DDBJ whole genome shotgun (WGS) entry which is preliminary data.</text>
</comment>
<protein>
    <submittedName>
        <fullName evidence="1">Uncharacterized protein</fullName>
    </submittedName>
</protein>
<sequence>MVDESPKKWSFKQILHRVWHSLIELFAPSSELRIFTGRDRHGNTYYGVYDVSTQDFHRFESEDEVRIWLEQRYYR</sequence>
<evidence type="ECO:0000313" key="2">
    <source>
        <dbReference type="Proteomes" id="UP000185557"/>
    </source>
</evidence>
<gene>
    <name evidence="1" type="ORF">NIES30_05430</name>
</gene>
<name>A0A1U7J9S7_9CYAN</name>